<dbReference type="PANTHER" id="PTHR43060">
    <property type="entry name" value="3-HYDROXYISOBUTYRATE DEHYDROGENASE-LIKE 1, MITOCHONDRIAL-RELATED"/>
    <property type="match status" value="1"/>
</dbReference>
<reference evidence="6 7" key="1">
    <citation type="journal article" date="2022" name="ISME Commun">
        <title>Vulcanimicrobium alpinus gen. nov. sp. nov., the first cultivated representative of the candidate phylum 'Eremiobacterota', is a metabolically versatile aerobic anoxygenic phototroph.</title>
        <authorList>
            <person name="Yabe S."/>
            <person name="Muto K."/>
            <person name="Abe K."/>
            <person name="Yokota A."/>
            <person name="Staudigel H."/>
            <person name="Tebo B.M."/>
        </authorList>
    </citation>
    <scope>NUCLEOTIDE SEQUENCE [LARGE SCALE GENOMIC DNA]</scope>
    <source>
        <strain evidence="6 7">WC8-2</strain>
    </source>
</reference>
<dbReference type="Pfam" id="PF09130">
    <property type="entry name" value="DUF1932"/>
    <property type="match status" value="1"/>
</dbReference>
<feature type="domain" description="6-phosphogluconate dehydrogenase NADP-binding" evidence="4">
    <location>
        <begin position="11"/>
        <end position="118"/>
    </location>
</feature>
<dbReference type="InterPro" id="IPR036291">
    <property type="entry name" value="NAD(P)-bd_dom_sf"/>
</dbReference>
<evidence type="ECO:0000256" key="1">
    <source>
        <dbReference type="ARBA" id="ARBA00009080"/>
    </source>
</evidence>
<gene>
    <name evidence="6" type="ORF">WPS_31610</name>
</gene>
<evidence type="ECO:0000256" key="2">
    <source>
        <dbReference type="ARBA" id="ARBA00023002"/>
    </source>
</evidence>
<evidence type="ECO:0000313" key="6">
    <source>
        <dbReference type="EMBL" id="BDE07885.1"/>
    </source>
</evidence>
<dbReference type="PANTHER" id="PTHR43060:SF15">
    <property type="entry name" value="3-HYDROXYISOBUTYRATE DEHYDROGENASE-LIKE 1, MITOCHONDRIAL-RELATED"/>
    <property type="match status" value="1"/>
</dbReference>
<dbReference type="InterPro" id="IPR013328">
    <property type="entry name" value="6PGD_dom2"/>
</dbReference>
<dbReference type="RefSeq" id="WP_317995448.1">
    <property type="nucleotide sequence ID" value="NZ_AP025523.1"/>
</dbReference>
<evidence type="ECO:0000313" key="7">
    <source>
        <dbReference type="Proteomes" id="UP001317532"/>
    </source>
</evidence>
<dbReference type="AlphaFoldDB" id="A0AAN1XZQ1"/>
<evidence type="ECO:0000259" key="4">
    <source>
        <dbReference type="Pfam" id="PF03446"/>
    </source>
</evidence>
<dbReference type="InterPro" id="IPR015815">
    <property type="entry name" value="HIBADH-related"/>
</dbReference>
<feature type="active site" evidence="3">
    <location>
        <position position="168"/>
    </location>
</feature>
<accession>A0AAN1XZQ1</accession>
<dbReference type="Proteomes" id="UP001317532">
    <property type="component" value="Chromosome"/>
</dbReference>
<feature type="domain" description="Phosphogluconate dehydrogenase NAD-binding putative C-terminal" evidence="5">
    <location>
        <begin position="189"/>
        <end position="259"/>
    </location>
</feature>
<proteinExistence type="inferred from homology"/>
<dbReference type="SUPFAM" id="SSF48179">
    <property type="entry name" value="6-phosphogluconate dehydrogenase C-terminal domain-like"/>
    <property type="match status" value="1"/>
</dbReference>
<dbReference type="Gene3D" id="1.10.1040.10">
    <property type="entry name" value="N-(1-d-carboxylethyl)-l-norvaline Dehydrogenase, domain 2"/>
    <property type="match status" value="1"/>
</dbReference>
<dbReference type="GO" id="GO:0050661">
    <property type="term" value="F:NADP binding"/>
    <property type="evidence" value="ECO:0007669"/>
    <property type="project" value="InterPro"/>
</dbReference>
<organism evidence="6 7">
    <name type="scientific">Vulcanimicrobium alpinum</name>
    <dbReference type="NCBI Taxonomy" id="3016050"/>
    <lineage>
        <taxon>Bacteria</taxon>
        <taxon>Bacillati</taxon>
        <taxon>Vulcanimicrobiota</taxon>
        <taxon>Vulcanimicrobiia</taxon>
        <taxon>Vulcanimicrobiales</taxon>
        <taxon>Vulcanimicrobiaceae</taxon>
        <taxon>Vulcanimicrobium</taxon>
    </lineage>
</organism>
<dbReference type="GO" id="GO:0016491">
    <property type="term" value="F:oxidoreductase activity"/>
    <property type="evidence" value="ECO:0007669"/>
    <property type="project" value="UniProtKB-KW"/>
</dbReference>
<name>A0AAN1XZQ1_UNVUL</name>
<evidence type="ECO:0008006" key="8">
    <source>
        <dbReference type="Google" id="ProtNLM"/>
    </source>
</evidence>
<sequence>MIVANLGAAAIAVLGLGEAGSLMARDLTRAGATVRGYDPDLHGDLSGIPLAASPAEAVRGAAVVLSVNWARVALDVARDALPHLRPGAIFADCNTAGPALKAELASLFAGGSAAFVDVAMMAPVPPLGIRVPMFLAGAGAERLAPILRRFGTPVDVVGPTAGDAAARKLTRSVFFKGMSAAIWEALEAARAAGVEEWLRADIARTLSEANAATLERIVEGTRRHARRRAHEMTDAAALLDQLGVPSTIARATAASLERVVAEQGASV</sequence>
<protein>
    <recommendedName>
        <fullName evidence="8">6-phosphogluconate dehydrogenase</fullName>
    </recommendedName>
</protein>
<dbReference type="Gene3D" id="3.40.50.720">
    <property type="entry name" value="NAD(P)-binding Rossmann-like Domain"/>
    <property type="match status" value="1"/>
</dbReference>
<dbReference type="PIRSF" id="PIRSF000103">
    <property type="entry name" value="HIBADH"/>
    <property type="match status" value="1"/>
</dbReference>
<dbReference type="InterPro" id="IPR008927">
    <property type="entry name" value="6-PGluconate_DH-like_C_sf"/>
</dbReference>
<keyword evidence="7" id="KW-1185">Reference proteome</keyword>
<keyword evidence="2" id="KW-0560">Oxidoreductase</keyword>
<dbReference type="InterPro" id="IPR015814">
    <property type="entry name" value="Pgluconate_DH_NAD-bd_C"/>
</dbReference>
<dbReference type="KEGG" id="vab:WPS_31610"/>
<dbReference type="InterPro" id="IPR006115">
    <property type="entry name" value="6PGDH_NADP-bd"/>
</dbReference>
<dbReference type="SUPFAM" id="SSF51735">
    <property type="entry name" value="NAD(P)-binding Rossmann-fold domains"/>
    <property type="match status" value="1"/>
</dbReference>
<evidence type="ECO:0000256" key="3">
    <source>
        <dbReference type="PIRSR" id="PIRSR000103-1"/>
    </source>
</evidence>
<evidence type="ECO:0000259" key="5">
    <source>
        <dbReference type="Pfam" id="PF09130"/>
    </source>
</evidence>
<comment type="similarity">
    <text evidence="1">Belongs to the HIBADH-related family.</text>
</comment>
<dbReference type="EMBL" id="AP025523">
    <property type="protein sequence ID" value="BDE07885.1"/>
    <property type="molecule type" value="Genomic_DNA"/>
</dbReference>
<dbReference type="Pfam" id="PF03446">
    <property type="entry name" value="NAD_binding_2"/>
    <property type="match status" value="1"/>
</dbReference>